<dbReference type="CDD" id="cd16914">
    <property type="entry name" value="EcfT"/>
    <property type="match status" value="1"/>
</dbReference>
<dbReference type="Proteomes" id="UP000239203">
    <property type="component" value="Unassembled WGS sequence"/>
</dbReference>
<name>A0A2S6GJZ9_9PSEU</name>
<gene>
    <name evidence="7" type="ORF">CLV40_114133</name>
</gene>
<keyword evidence="4 6" id="KW-0472">Membrane</keyword>
<feature type="region of interest" description="Disordered" evidence="5">
    <location>
        <begin position="193"/>
        <end position="220"/>
    </location>
</feature>
<proteinExistence type="predicted"/>
<comment type="caution">
    <text evidence="7">The sequence shown here is derived from an EMBL/GenBank/DDBJ whole genome shotgun (WGS) entry which is preliminary data.</text>
</comment>
<evidence type="ECO:0000256" key="2">
    <source>
        <dbReference type="ARBA" id="ARBA00022692"/>
    </source>
</evidence>
<protein>
    <submittedName>
        <fullName evidence="7">Biotin transport system permease protein</fullName>
    </submittedName>
</protein>
<keyword evidence="8" id="KW-1185">Reference proteome</keyword>
<evidence type="ECO:0000256" key="6">
    <source>
        <dbReference type="SAM" id="Phobius"/>
    </source>
</evidence>
<sequence length="220" mass="23090">MLSLYHDARTPVHALPAGVKLSILVAVGTAVFFAGSAPVLGASLGAVALLYALARVPARVAWRQSAPVLPFLVLIVATQVLIAGWVVAALVGLRVLVLVALANLVTLTTRTSAVVAAVEAALRPLRPLGVRPERVGLVVAMTIRFIPVIKEQADLVRAAQRARGVERSTAFLVPLLVRTLRLADGLGEALDARGVGSGERSRRSRASVRAVRTSDPQGDQ</sequence>
<dbReference type="PANTHER" id="PTHR33514">
    <property type="entry name" value="PROTEIN ABCI12, CHLOROPLASTIC"/>
    <property type="match status" value="1"/>
</dbReference>
<feature type="transmembrane region" description="Helical" evidence="6">
    <location>
        <begin position="68"/>
        <end position="91"/>
    </location>
</feature>
<evidence type="ECO:0000256" key="3">
    <source>
        <dbReference type="ARBA" id="ARBA00022989"/>
    </source>
</evidence>
<evidence type="ECO:0000313" key="7">
    <source>
        <dbReference type="EMBL" id="PPK65481.1"/>
    </source>
</evidence>
<dbReference type="GO" id="GO:0005886">
    <property type="term" value="C:plasma membrane"/>
    <property type="evidence" value="ECO:0007669"/>
    <property type="project" value="TreeGrafter"/>
</dbReference>
<evidence type="ECO:0000313" key="8">
    <source>
        <dbReference type="Proteomes" id="UP000239203"/>
    </source>
</evidence>
<evidence type="ECO:0000256" key="4">
    <source>
        <dbReference type="ARBA" id="ARBA00023136"/>
    </source>
</evidence>
<dbReference type="OrthoDB" id="509049at2"/>
<keyword evidence="2 6" id="KW-0812">Transmembrane</keyword>
<dbReference type="RefSeq" id="WP_104481235.1">
    <property type="nucleotide sequence ID" value="NZ_CP154825.1"/>
</dbReference>
<dbReference type="InterPro" id="IPR003339">
    <property type="entry name" value="ABC/ECF_trnsptr_transmembrane"/>
</dbReference>
<organism evidence="7 8">
    <name type="scientific">Actinokineospora auranticolor</name>
    <dbReference type="NCBI Taxonomy" id="155976"/>
    <lineage>
        <taxon>Bacteria</taxon>
        <taxon>Bacillati</taxon>
        <taxon>Actinomycetota</taxon>
        <taxon>Actinomycetes</taxon>
        <taxon>Pseudonocardiales</taxon>
        <taxon>Pseudonocardiaceae</taxon>
        <taxon>Actinokineospora</taxon>
    </lineage>
</organism>
<evidence type="ECO:0000256" key="5">
    <source>
        <dbReference type="SAM" id="MobiDB-lite"/>
    </source>
</evidence>
<dbReference type="AlphaFoldDB" id="A0A2S6GJZ9"/>
<keyword evidence="3 6" id="KW-1133">Transmembrane helix</keyword>
<reference evidence="7 8" key="1">
    <citation type="submission" date="2018-02" db="EMBL/GenBank/DDBJ databases">
        <title>Genomic Encyclopedia of Archaeal and Bacterial Type Strains, Phase II (KMG-II): from individual species to whole genera.</title>
        <authorList>
            <person name="Goeker M."/>
        </authorList>
    </citation>
    <scope>NUCLEOTIDE SEQUENCE [LARGE SCALE GENOMIC DNA]</scope>
    <source>
        <strain evidence="7 8">YU 961-1</strain>
    </source>
</reference>
<dbReference type="PANTHER" id="PTHR33514:SF13">
    <property type="entry name" value="PROTEIN ABCI12, CHLOROPLASTIC"/>
    <property type="match status" value="1"/>
</dbReference>
<feature type="transmembrane region" description="Helical" evidence="6">
    <location>
        <begin position="39"/>
        <end position="56"/>
    </location>
</feature>
<evidence type="ECO:0000256" key="1">
    <source>
        <dbReference type="ARBA" id="ARBA00004141"/>
    </source>
</evidence>
<dbReference type="EMBL" id="PTIX01000014">
    <property type="protein sequence ID" value="PPK65481.1"/>
    <property type="molecule type" value="Genomic_DNA"/>
</dbReference>
<comment type="subcellular location">
    <subcellularLocation>
        <location evidence="1">Membrane</location>
        <topology evidence="1">Multi-pass membrane protein</topology>
    </subcellularLocation>
</comment>
<dbReference type="Pfam" id="PF02361">
    <property type="entry name" value="CbiQ"/>
    <property type="match status" value="1"/>
</dbReference>
<accession>A0A2S6GJZ9</accession>